<feature type="compositionally biased region" description="Basic and acidic residues" evidence="1">
    <location>
        <begin position="74"/>
        <end position="88"/>
    </location>
</feature>
<feature type="region of interest" description="Disordered" evidence="1">
    <location>
        <begin position="1"/>
        <end position="108"/>
    </location>
</feature>
<feature type="non-terminal residue" evidence="2">
    <location>
        <position position="108"/>
    </location>
</feature>
<dbReference type="Proteomes" id="UP000654075">
    <property type="component" value="Unassembled WGS sequence"/>
</dbReference>
<reference evidence="2" key="1">
    <citation type="submission" date="2021-02" db="EMBL/GenBank/DDBJ databases">
        <authorList>
            <person name="Dougan E. K."/>
            <person name="Rhodes N."/>
            <person name="Thang M."/>
            <person name="Chan C."/>
        </authorList>
    </citation>
    <scope>NUCLEOTIDE SEQUENCE</scope>
</reference>
<organism evidence="2 3">
    <name type="scientific">Polarella glacialis</name>
    <name type="common">Dinoflagellate</name>
    <dbReference type="NCBI Taxonomy" id="89957"/>
    <lineage>
        <taxon>Eukaryota</taxon>
        <taxon>Sar</taxon>
        <taxon>Alveolata</taxon>
        <taxon>Dinophyceae</taxon>
        <taxon>Suessiales</taxon>
        <taxon>Suessiaceae</taxon>
        <taxon>Polarella</taxon>
    </lineage>
</organism>
<feature type="compositionally biased region" description="Low complexity" evidence="1">
    <location>
        <begin position="45"/>
        <end position="73"/>
    </location>
</feature>
<accession>A0A813GI10</accession>
<protein>
    <submittedName>
        <fullName evidence="2">Uncharacterized protein</fullName>
    </submittedName>
</protein>
<dbReference type="EMBL" id="CAJNNV010027987">
    <property type="protein sequence ID" value="CAE8622486.1"/>
    <property type="molecule type" value="Genomic_DNA"/>
</dbReference>
<feature type="non-terminal residue" evidence="2">
    <location>
        <position position="1"/>
    </location>
</feature>
<gene>
    <name evidence="2" type="ORF">PGLA1383_LOCUS39929</name>
</gene>
<dbReference type="AlphaFoldDB" id="A0A813GI10"/>
<evidence type="ECO:0000313" key="3">
    <source>
        <dbReference type="Proteomes" id="UP000654075"/>
    </source>
</evidence>
<evidence type="ECO:0000256" key="1">
    <source>
        <dbReference type="SAM" id="MobiDB-lite"/>
    </source>
</evidence>
<keyword evidence="3" id="KW-1185">Reference proteome</keyword>
<comment type="caution">
    <text evidence="2">The sequence shown here is derived from an EMBL/GenBank/DDBJ whole genome shotgun (WGS) entry which is preliminary data.</text>
</comment>
<proteinExistence type="predicted"/>
<evidence type="ECO:0000313" key="2">
    <source>
        <dbReference type="EMBL" id="CAE8622486.1"/>
    </source>
</evidence>
<sequence>AAAAAHHHHHLEEAEALGEEACGGGGAQQEDPSQQEEVLPSPVTSCLLLSQPSSQVLSQPSPRPSPGQSTQRSGYDRHLQVESGHPEAWEAALGQAAQMSPEAAHLSE</sequence>
<name>A0A813GI10_POLGL</name>